<name>A0A6V8M132_9BACT</name>
<comment type="caution">
    <text evidence="2">The sequence shown here is derived from an EMBL/GenBank/DDBJ whole genome shotgun (WGS) entry which is preliminary data.</text>
</comment>
<reference evidence="2 3" key="1">
    <citation type="submission" date="2020-04" db="EMBL/GenBank/DDBJ databases">
        <authorList>
            <consortium name="Desulfovibrio sp. FSS-1 genome sequencing consortium"/>
            <person name="Shimoshige H."/>
            <person name="Kobayashi H."/>
            <person name="Maekawa T."/>
        </authorList>
    </citation>
    <scope>NUCLEOTIDE SEQUENCE [LARGE SCALE GENOMIC DNA]</scope>
    <source>
        <strain evidence="2 3">SIID29052-01</strain>
    </source>
</reference>
<sequence length="129" mass="14352">MPYTERQAEAFLQAQEQQRQQEAQPQEPQGVLVQGNAPGVKAPIDFPKYRKPTKEELEDKMATLDSVVSGVQTISTAAGAVPGIAAGVGTAFYYKNRPSIERHLGSQDSEPLFENWNDGDFENHYRNWG</sequence>
<gene>
    <name evidence="2" type="ORF">NNJEOMEG_04028</name>
</gene>
<organism evidence="2 3">
    <name type="scientific">Fundidesulfovibrio magnetotacticus</name>
    <dbReference type="NCBI Taxonomy" id="2730080"/>
    <lineage>
        <taxon>Bacteria</taxon>
        <taxon>Pseudomonadati</taxon>
        <taxon>Thermodesulfobacteriota</taxon>
        <taxon>Desulfovibrionia</taxon>
        <taxon>Desulfovibrionales</taxon>
        <taxon>Desulfovibrionaceae</taxon>
        <taxon>Fundidesulfovibrio</taxon>
    </lineage>
</organism>
<proteinExistence type="predicted"/>
<dbReference type="Proteomes" id="UP000494245">
    <property type="component" value="Unassembled WGS sequence"/>
</dbReference>
<keyword evidence="3" id="KW-1185">Reference proteome</keyword>
<feature type="region of interest" description="Disordered" evidence="1">
    <location>
        <begin position="13"/>
        <end position="49"/>
    </location>
</feature>
<evidence type="ECO:0000313" key="2">
    <source>
        <dbReference type="EMBL" id="GFK96148.1"/>
    </source>
</evidence>
<reference evidence="2 3" key="2">
    <citation type="submission" date="2020-05" db="EMBL/GenBank/DDBJ databases">
        <title>Draft genome sequence of Desulfovibrio sp. strainFSS-1.</title>
        <authorList>
            <person name="Shimoshige H."/>
            <person name="Kobayashi H."/>
            <person name="Maekawa T."/>
        </authorList>
    </citation>
    <scope>NUCLEOTIDE SEQUENCE [LARGE SCALE GENOMIC DNA]</scope>
    <source>
        <strain evidence="2 3">SIID29052-01</strain>
    </source>
</reference>
<evidence type="ECO:0000313" key="3">
    <source>
        <dbReference type="Proteomes" id="UP000494245"/>
    </source>
</evidence>
<dbReference type="EMBL" id="BLTE01000046">
    <property type="protein sequence ID" value="GFK96148.1"/>
    <property type="molecule type" value="Genomic_DNA"/>
</dbReference>
<dbReference type="RefSeq" id="WP_173087283.1">
    <property type="nucleotide sequence ID" value="NZ_BLTE01000046.1"/>
</dbReference>
<feature type="compositionally biased region" description="Low complexity" evidence="1">
    <location>
        <begin position="13"/>
        <end position="29"/>
    </location>
</feature>
<evidence type="ECO:0000256" key="1">
    <source>
        <dbReference type="SAM" id="MobiDB-lite"/>
    </source>
</evidence>
<accession>A0A6V8M132</accession>
<protein>
    <submittedName>
        <fullName evidence="2">Uncharacterized protein</fullName>
    </submittedName>
</protein>
<dbReference type="AlphaFoldDB" id="A0A6V8M132"/>